<protein>
    <submittedName>
        <fullName evidence="5">Uncharacterized protein</fullName>
    </submittedName>
</protein>
<keyword evidence="2 4" id="KW-0663">Pyridoxal phosphate</keyword>
<keyword evidence="3" id="KW-0456">Lyase</keyword>
<gene>
    <name evidence="5" type="ORF">AABB24_036978</name>
</gene>
<dbReference type="SUPFAM" id="SSF53383">
    <property type="entry name" value="PLP-dependent transferases"/>
    <property type="match status" value="1"/>
</dbReference>
<dbReference type="InterPro" id="IPR015422">
    <property type="entry name" value="PyrdxlP-dep_Trfase_small"/>
</dbReference>
<dbReference type="InterPro" id="IPR015424">
    <property type="entry name" value="PyrdxlP-dep_Trfase"/>
</dbReference>
<evidence type="ECO:0000256" key="3">
    <source>
        <dbReference type="ARBA" id="ARBA00023239"/>
    </source>
</evidence>
<evidence type="ECO:0000256" key="1">
    <source>
        <dbReference type="ARBA" id="ARBA00001933"/>
    </source>
</evidence>
<dbReference type="Proteomes" id="UP001627284">
    <property type="component" value="Unassembled WGS sequence"/>
</dbReference>
<keyword evidence="6" id="KW-1185">Reference proteome</keyword>
<evidence type="ECO:0000256" key="2">
    <source>
        <dbReference type="ARBA" id="ARBA00022898"/>
    </source>
</evidence>
<organism evidence="5 6">
    <name type="scientific">Solanum stoloniferum</name>
    <dbReference type="NCBI Taxonomy" id="62892"/>
    <lineage>
        <taxon>Eukaryota</taxon>
        <taxon>Viridiplantae</taxon>
        <taxon>Streptophyta</taxon>
        <taxon>Embryophyta</taxon>
        <taxon>Tracheophyta</taxon>
        <taxon>Spermatophyta</taxon>
        <taxon>Magnoliopsida</taxon>
        <taxon>eudicotyledons</taxon>
        <taxon>Gunneridae</taxon>
        <taxon>Pentapetalae</taxon>
        <taxon>asterids</taxon>
        <taxon>lamiids</taxon>
        <taxon>Solanales</taxon>
        <taxon>Solanaceae</taxon>
        <taxon>Solanoideae</taxon>
        <taxon>Solaneae</taxon>
        <taxon>Solanum</taxon>
    </lineage>
</organism>
<dbReference type="Gene3D" id="3.90.1150.10">
    <property type="entry name" value="Aspartate Aminotransferase, domain 1"/>
    <property type="match status" value="1"/>
</dbReference>
<dbReference type="PANTHER" id="PTHR11808">
    <property type="entry name" value="TRANS-SULFURATION ENZYME FAMILY MEMBER"/>
    <property type="match status" value="1"/>
</dbReference>
<sequence>MRHHFKENAQTIAEYLSSHPQVKKVNYAGLAEHPGRSLQFSSLQAMGAGSVLSFLTGSLAMFKHVAEATKYLSITGSFEFSEAHFGGESSSSLARLFRFAAIIRMNRKLIALLSFILCLPEYLSFEFRAMGARSVVSFLTGSLTIFKHVAEASKYFNIIVSFV</sequence>
<dbReference type="InterPro" id="IPR000277">
    <property type="entry name" value="Cys/Met-Metab_PyrdxlP-dep_enz"/>
</dbReference>
<comment type="similarity">
    <text evidence="4">Belongs to the trans-sulfuration enzymes family.</text>
</comment>
<proteinExistence type="inferred from homology"/>
<name>A0ABD2R3U5_9SOLN</name>
<evidence type="ECO:0000313" key="6">
    <source>
        <dbReference type="Proteomes" id="UP001627284"/>
    </source>
</evidence>
<evidence type="ECO:0000256" key="4">
    <source>
        <dbReference type="RuleBase" id="RU362118"/>
    </source>
</evidence>
<evidence type="ECO:0000313" key="5">
    <source>
        <dbReference type="EMBL" id="KAL3326032.1"/>
    </source>
</evidence>
<dbReference type="PANTHER" id="PTHR11808:SF50">
    <property type="entry name" value="CYSTATHIONINE BETA-LYASE"/>
    <property type="match status" value="1"/>
</dbReference>
<dbReference type="Pfam" id="PF01053">
    <property type="entry name" value="Cys_Met_Meta_PP"/>
    <property type="match status" value="1"/>
</dbReference>
<comment type="cofactor">
    <cofactor evidence="1 4">
        <name>pyridoxal 5'-phosphate</name>
        <dbReference type="ChEBI" id="CHEBI:597326"/>
    </cofactor>
</comment>
<reference evidence="5 6" key="1">
    <citation type="submission" date="2024-05" db="EMBL/GenBank/DDBJ databases">
        <title>De novo assembly of an allotetraploid wild potato.</title>
        <authorList>
            <person name="Hosaka A.J."/>
        </authorList>
    </citation>
    <scope>NUCLEOTIDE SEQUENCE [LARGE SCALE GENOMIC DNA]</scope>
    <source>
        <tissue evidence="5">Young leaves</tissue>
    </source>
</reference>
<comment type="caution">
    <text evidence="5">The sequence shown here is derived from an EMBL/GenBank/DDBJ whole genome shotgun (WGS) entry which is preliminary data.</text>
</comment>
<dbReference type="EMBL" id="JBJKTR010000022">
    <property type="protein sequence ID" value="KAL3326032.1"/>
    <property type="molecule type" value="Genomic_DNA"/>
</dbReference>
<accession>A0ABD2R3U5</accession>
<dbReference type="GO" id="GO:0016829">
    <property type="term" value="F:lyase activity"/>
    <property type="evidence" value="ECO:0007669"/>
    <property type="project" value="UniProtKB-KW"/>
</dbReference>
<dbReference type="AlphaFoldDB" id="A0ABD2R3U5"/>